<dbReference type="HOGENOM" id="CLU_072358_1_0_1"/>
<dbReference type="GeneID" id="19241429"/>
<proteinExistence type="predicted"/>
<dbReference type="AlphaFoldDB" id="U1HNI8"/>
<evidence type="ECO:0000313" key="2">
    <source>
        <dbReference type="Proteomes" id="UP000019373"/>
    </source>
</evidence>
<dbReference type="OrthoDB" id="3796612at2759"/>
<reference evidence="2" key="1">
    <citation type="journal article" date="2014" name="BMC Genomics">
        <title>Genome characteristics reveal the impact of lichenization on lichen-forming fungus Endocarpon pusillum Hedwig (Verrucariales, Ascomycota).</title>
        <authorList>
            <person name="Wang Y.-Y."/>
            <person name="Liu B."/>
            <person name="Zhang X.-Y."/>
            <person name="Zhou Q.-M."/>
            <person name="Zhang T."/>
            <person name="Li H."/>
            <person name="Yu Y.-F."/>
            <person name="Zhang X.-L."/>
            <person name="Hao X.-Y."/>
            <person name="Wang M."/>
            <person name="Wang L."/>
            <person name="Wei J.-C."/>
        </authorList>
    </citation>
    <scope>NUCLEOTIDE SEQUENCE [LARGE SCALE GENOMIC DNA]</scope>
    <source>
        <strain evidence="2">Z07020 / HMAS-L-300199</strain>
    </source>
</reference>
<accession>U1HNI8</accession>
<keyword evidence="2" id="KW-1185">Reference proteome</keyword>
<sequence length="288" mass="31472">MAEQYEFDIDLFDGGTPGSAYHMSNLPGEDQRHYLAQYGSTRTVKGILTDVVHGHLTSGGDAATLIVSTFKFLGSTRANRFVSANITWEFFYADPAKPGVAAVGLDDWPEVVNLSMDDQFVMDRETFTLSKDRSLEAGLQGGAFGASTSISSGWTRSESGNVHDHISLYGSSIFPQRNAGEPTGAKWVMEENATGESGIPDTLTTAVLLRRKPGKRFIGVIDIKAKQKLDLSSRIAQLVSTKPKVSPIRFDPALKATTDKYEPDELEKVVLDDINIVRFKTELPKHAA</sequence>
<dbReference type="eggNOG" id="ENOG502RXHN">
    <property type="taxonomic scope" value="Eukaryota"/>
</dbReference>
<protein>
    <submittedName>
        <fullName evidence="1">Uncharacterized protein</fullName>
    </submittedName>
</protein>
<dbReference type="EMBL" id="KE721157">
    <property type="protein sequence ID" value="ERF71930.1"/>
    <property type="molecule type" value="Genomic_DNA"/>
</dbReference>
<dbReference type="Proteomes" id="UP000019373">
    <property type="component" value="Unassembled WGS sequence"/>
</dbReference>
<name>U1HNI8_ENDPU</name>
<dbReference type="OMA" id="GNIHTRV"/>
<gene>
    <name evidence="1" type="ORF">EPUS_06489</name>
</gene>
<organism evidence="1 2">
    <name type="scientific">Endocarpon pusillum (strain Z07020 / HMAS-L-300199)</name>
    <name type="common">Lichen-forming fungus</name>
    <dbReference type="NCBI Taxonomy" id="1263415"/>
    <lineage>
        <taxon>Eukaryota</taxon>
        <taxon>Fungi</taxon>
        <taxon>Dikarya</taxon>
        <taxon>Ascomycota</taxon>
        <taxon>Pezizomycotina</taxon>
        <taxon>Eurotiomycetes</taxon>
        <taxon>Chaetothyriomycetidae</taxon>
        <taxon>Verrucariales</taxon>
        <taxon>Verrucariaceae</taxon>
        <taxon>Endocarpon</taxon>
    </lineage>
</organism>
<dbReference type="RefSeq" id="XP_007802384.1">
    <property type="nucleotide sequence ID" value="XM_007804193.1"/>
</dbReference>
<evidence type="ECO:0000313" key="1">
    <source>
        <dbReference type="EMBL" id="ERF71930.1"/>
    </source>
</evidence>